<comment type="caution">
    <text evidence="3">The sequence shown here is derived from an EMBL/GenBank/DDBJ whole genome shotgun (WGS) entry which is preliminary data.</text>
</comment>
<gene>
    <name evidence="3" type="ORF">HII31_05244</name>
</gene>
<sequence>MVSMRDLLTQILLFFLTVAKVMNEEQRINVCKTSLNQIYTMLRTSPQDWRNYLTLARTIITHLDTTTFMQKSDRTSEQVWMIAAMQRLAFMDADSGGVIDIASWCSRQWLVINQREPGNLAALRGIGQVWLSRAQPTLAKIHRAEGHSSSSTTSQLSIRSGNDSASAAEAERRAGSADYVEARGFLQPATEYLERAIAAATSQQNISGDLLATAAEAYMSLGNTSSPRIKQQYFRRAIQLLQAATSIPGYTLSRYLQMYLDEYGKLLEEA</sequence>
<evidence type="ECO:0000256" key="2">
    <source>
        <dbReference type="SAM" id="SignalP"/>
    </source>
</evidence>
<dbReference type="EMBL" id="JABCIY010000085">
    <property type="protein sequence ID" value="KAF7193464.1"/>
    <property type="molecule type" value="Genomic_DNA"/>
</dbReference>
<proteinExistence type="predicted"/>
<dbReference type="OrthoDB" id="5366687at2759"/>
<evidence type="ECO:0000313" key="4">
    <source>
        <dbReference type="Proteomes" id="UP000660729"/>
    </source>
</evidence>
<protein>
    <submittedName>
        <fullName evidence="3">Uncharacterized protein</fullName>
    </submittedName>
</protein>
<organism evidence="3 4">
    <name type="scientific">Pseudocercospora fuligena</name>
    <dbReference type="NCBI Taxonomy" id="685502"/>
    <lineage>
        <taxon>Eukaryota</taxon>
        <taxon>Fungi</taxon>
        <taxon>Dikarya</taxon>
        <taxon>Ascomycota</taxon>
        <taxon>Pezizomycotina</taxon>
        <taxon>Dothideomycetes</taxon>
        <taxon>Dothideomycetidae</taxon>
        <taxon>Mycosphaerellales</taxon>
        <taxon>Mycosphaerellaceae</taxon>
        <taxon>Pseudocercospora</taxon>
    </lineage>
</organism>
<dbReference type="AlphaFoldDB" id="A0A8H6RL50"/>
<feature type="signal peptide" evidence="2">
    <location>
        <begin position="1"/>
        <end position="23"/>
    </location>
</feature>
<keyword evidence="4" id="KW-1185">Reference proteome</keyword>
<keyword evidence="2" id="KW-0732">Signal</keyword>
<evidence type="ECO:0000256" key="1">
    <source>
        <dbReference type="SAM" id="MobiDB-lite"/>
    </source>
</evidence>
<name>A0A8H6RL50_9PEZI</name>
<accession>A0A8H6RL50</accession>
<dbReference type="Proteomes" id="UP000660729">
    <property type="component" value="Unassembled WGS sequence"/>
</dbReference>
<reference evidence="3" key="1">
    <citation type="submission" date="2020-04" db="EMBL/GenBank/DDBJ databases">
        <title>Draft genome resource of the tomato pathogen Pseudocercospora fuligena.</title>
        <authorList>
            <person name="Zaccaron A."/>
        </authorList>
    </citation>
    <scope>NUCLEOTIDE SEQUENCE</scope>
    <source>
        <strain evidence="3">PF001</strain>
    </source>
</reference>
<evidence type="ECO:0000313" key="3">
    <source>
        <dbReference type="EMBL" id="KAF7193464.1"/>
    </source>
</evidence>
<feature type="chain" id="PRO_5034347391" evidence="2">
    <location>
        <begin position="24"/>
        <end position="270"/>
    </location>
</feature>
<feature type="region of interest" description="Disordered" evidence="1">
    <location>
        <begin position="141"/>
        <end position="170"/>
    </location>
</feature>